<dbReference type="GO" id="GO:0052621">
    <property type="term" value="F:diguanylate cyclase activity"/>
    <property type="evidence" value="ECO:0007669"/>
    <property type="project" value="TreeGrafter"/>
</dbReference>
<dbReference type="CDD" id="cd01949">
    <property type="entry name" value="GGDEF"/>
    <property type="match status" value="1"/>
</dbReference>
<dbReference type="PANTHER" id="PTHR45138">
    <property type="entry name" value="REGULATORY COMPONENTS OF SENSORY TRANSDUCTION SYSTEM"/>
    <property type="match status" value="1"/>
</dbReference>
<dbReference type="PROSITE" id="PS50887">
    <property type="entry name" value="GGDEF"/>
    <property type="match status" value="1"/>
</dbReference>
<dbReference type="SMART" id="SM00267">
    <property type="entry name" value="GGDEF"/>
    <property type="match status" value="1"/>
</dbReference>
<comment type="caution">
    <text evidence="3">The sequence shown here is derived from an EMBL/GenBank/DDBJ whole genome shotgun (WGS) entry which is preliminary data.</text>
</comment>
<evidence type="ECO:0000313" key="4">
    <source>
        <dbReference type="Proteomes" id="UP000471031"/>
    </source>
</evidence>
<protein>
    <submittedName>
        <fullName evidence="3">Diguanylate cyclase</fullName>
    </submittedName>
</protein>
<dbReference type="SUPFAM" id="SSF55073">
    <property type="entry name" value="Nucleotide cyclase"/>
    <property type="match status" value="1"/>
</dbReference>
<evidence type="ECO:0000256" key="1">
    <source>
        <dbReference type="SAM" id="Phobius"/>
    </source>
</evidence>
<dbReference type="Proteomes" id="UP000471031">
    <property type="component" value="Unassembled WGS sequence"/>
</dbReference>
<dbReference type="InterPro" id="IPR031621">
    <property type="entry name" value="HisKA_7TM"/>
</dbReference>
<keyword evidence="1" id="KW-1133">Transmembrane helix</keyword>
<dbReference type="OrthoDB" id="9783388at2"/>
<dbReference type="FunFam" id="3.30.70.270:FF:000001">
    <property type="entry name" value="Diguanylate cyclase domain protein"/>
    <property type="match status" value="1"/>
</dbReference>
<evidence type="ECO:0000313" key="3">
    <source>
        <dbReference type="EMBL" id="MZP43983.1"/>
    </source>
</evidence>
<keyword evidence="1" id="KW-0472">Membrane</keyword>
<keyword evidence="4" id="KW-1185">Reference proteome</keyword>
<dbReference type="GO" id="GO:1902201">
    <property type="term" value="P:negative regulation of bacterial-type flagellum-dependent cell motility"/>
    <property type="evidence" value="ECO:0007669"/>
    <property type="project" value="TreeGrafter"/>
</dbReference>
<dbReference type="SUPFAM" id="SSF55785">
    <property type="entry name" value="PYP-like sensor domain (PAS domain)"/>
    <property type="match status" value="1"/>
</dbReference>
<dbReference type="InterPro" id="IPR043128">
    <property type="entry name" value="Rev_trsase/Diguanyl_cyclase"/>
</dbReference>
<dbReference type="Pfam" id="PF16927">
    <property type="entry name" value="HisKA_7TM"/>
    <property type="match status" value="1"/>
</dbReference>
<dbReference type="GO" id="GO:0005886">
    <property type="term" value="C:plasma membrane"/>
    <property type="evidence" value="ECO:0007669"/>
    <property type="project" value="TreeGrafter"/>
</dbReference>
<proteinExistence type="predicted"/>
<dbReference type="InterPro" id="IPR000160">
    <property type="entry name" value="GGDEF_dom"/>
</dbReference>
<evidence type="ECO:0000259" key="2">
    <source>
        <dbReference type="PROSITE" id="PS50887"/>
    </source>
</evidence>
<dbReference type="EMBL" id="WXEX01000011">
    <property type="protein sequence ID" value="MZP43983.1"/>
    <property type="molecule type" value="Genomic_DNA"/>
</dbReference>
<dbReference type="NCBIfam" id="TIGR00254">
    <property type="entry name" value="GGDEF"/>
    <property type="match status" value="1"/>
</dbReference>
<feature type="transmembrane region" description="Helical" evidence="1">
    <location>
        <begin position="208"/>
        <end position="226"/>
    </location>
</feature>
<dbReference type="InterPro" id="IPR050469">
    <property type="entry name" value="Diguanylate_Cyclase"/>
</dbReference>
<dbReference type="RefSeq" id="WP_161262546.1">
    <property type="nucleotide sequence ID" value="NZ_JAFBDC010000010.1"/>
</dbReference>
<reference evidence="3 4" key="1">
    <citation type="submission" date="2020-01" db="EMBL/GenBank/DDBJ databases">
        <title>Whole genome sequence of Heliobacterium gestii DSM 11169.</title>
        <authorList>
            <person name="Kyndt J.A."/>
            <person name="Meyer T.E."/>
        </authorList>
    </citation>
    <scope>NUCLEOTIDE SEQUENCE [LARGE SCALE GENOMIC DNA]</scope>
    <source>
        <strain evidence="3 4">DSM 11169</strain>
    </source>
</reference>
<dbReference type="InterPro" id="IPR035965">
    <property type="entry name" value="PAS-like_dom_sf"/>
</dbReference>
<dbReference type="Gene3D" id="3.30.70.270">
    <property type="match status" value="1"/>
</dbReference>
<dbReference type="Gene3D" id="3.30.450.20">
    <property type="entry name" value="PAS domain"/>
    <property type="match status" value="1"/>
</dbReference>
<gene>
    <name evidence="3" type="ORF">GTO89_13170</name>
</gene>
<sequence length="508" mass="58401">MHFLRMMLCGILLTSAVFAVLSSIYTYEKKDNIKKYFSYLSLCISFYSLGYAMEFYSDSLDRMLFWNLVQYIGIPFLPAFWILFAFEYNGKKLDVLSRMGTLFIPCLTMFFRFTSSVNHLYYSNVQIAFNNYFPVLFIQKGPWYWVQFIFATSCFVVANYLFLLMYRKSNGSIRRQTLFLLIASLLPWISLLLNLLNLSPLTIDYGPFAITSSLIIFFMSFFRYQFLNIKPLARDKVFDSTANGLIVLDLNYCIIDYNPAATLIFADLNETAIGKDVRRALNEYEGLVDSIVHNQESQFVMKPKGHYKVNTVKIVDKNHEIGYVVSLTDVTKYMDLVEELNYLASKDALTGVFNRRYFVELGSLELEKSKRYRRPLSLIILDLDYFKQINDNYGHQAGDAVLQAVASICRSSLRLTDILGRYGGEEFVILLPETSLDECRMISNRILDNIAEAETVYEGKEITVTASLGVTGVDCVTVESLDYFLKYADEALYRAKSEGRNCVRSLAS</sequence>
<feature type="transmembrane region" description="Helical" evidence="1">
    <location>
        <begin position="36"/>
        <end position="52"/>
    </location>
</feature>
<accession>A0A845LKR1</accession>
<dbReference type="PANTHER" id="PTHR45138:SF9">
    <property type="entry name" value="DIGUANYLATE CYCLASE DGCM-RELATED"/>
    <property type="match status" value="1"/>
</dbReference>
<feature type="transmembrane region" description="Helical" evidence="1">
    <location>
        <begin position="144"/>
        <end position="166"/>
    </location>
</feature>
<keyword evidence="1" id="KW-0812">Transmembrane</keyword>
<feature type="domain" description="GGDEF" evidence="2">
    <location>
        <begin position="374"/>
        <end position="508"/>
    </location>
</feature>
<feature type="transmembrane region" description="Helical" evidence="1">
    <location>
        <begin position="95"/>
        <end position="113"/>
    </location>
</feature>
<dbReference type="AlphaFoldDB" id="A0A845LKR1"/>
<dbReference type="Pfam" id="PF00990">
    <property type="entry name" value="GGDEF"/>
    <property type="match status" value="1"/>
</dbReference>
<organism evidence="3 4">
    <name type="scientific">Heliomicrobium gestii</name>
    <name type="common">Heliobacterium gestii</name>
    <dbReference type="NCBI Taxonomy" id="2699"/>
    <lineage>
        <taxon>Bacteria</taxon>
        <taxon>Bacillati</taxon>
        <taxon>Bacillota</taxon>
        <taxon>Clostridia</taxon>
        <taxon>Eubacteriales</taxon>
        <taxon>Heliobacteriaceae</taxon>
        <taxon>Heliomicrobium</taxon>
    </lineage>
</organism>
<dbReference type="InterPro" id="IPR029787">
    <property type="entry name" value="Nucleotide_cyclase"/>
</dbReference>
<dbReference type="GO" id="GO:0043709">
    <property type="term" value="P:cell adhesion involved in single-species biofilm formation"/>
    <property type="evidence" value="ECO:0007669"/>
    <property type="project" value="TreeGrafter"/>
</dbReference>
<feature type="transmembrane region" description="Helical" evidence="1">
    <location>
        <begin position="64"/>
        <end position="83"/>
    </location>
</feature>
<feature type="transmembrane region" description="Helical" evidence="1">
    <location>
        <begin position="178"/>
        <end position="196"/>
    </location>
</feature>
<name>A0A845LKR1_HELGE</name>